<gene>
    <name evidence="2" type="ORF">SAMN05444128_3152</name>
</gene>
<sequence length="185" mass="20843">MKLLYLLTLFLFTSGITMAQSEEQPLKRYMGTVELGYLYGNNKQNDIDNFVAAPSVEIFNGFRLHRLLTIGATTGFDFYNNLLITPFALGIRGEVFNSRISPIYSIDAGYGSSFLSHEADMEEKKGGWMFNPALGIRVRSGHSTAYTFAAGYKTQEAETSTFWGRGMTDQKITYKRLSLQLGFMF</sequence>
<proteinExistence type="predicted"/>
<evidence type="ECO:0008006" key="4">
    <source>
        <dbReference type="Google" id="ProtNLM"/>
    </source>
</evidence>
<keyword evidence="3" id="KW-1185">Reference proteome</keyword>
<keyword evidence="1" id="KW-0732">Signal</keyword>
<accession>A0A1R3XRP9</accession>
<dbReference type="OrthoDB" id="1121518at2"/>
<evidence type="ECO:0000313" key="3">
    <source>
        <dbReference type="Proteomes" id="UP000187181"/>
    </source>
</evidence>
<evidence type="ECO:0000313" key="2">
    <source>
        <dbReference type="EMBL" id="SIT93692.1"/>
    </source>
</evidence>
<evidence type="ECO:0000256" key="1">
    <source>
        <dbReference type="SAM" id="SignalP"/>
    </source>
</evidence>
<dbReference type="STRING" id="1317125.SAMN05444128_3152"/>
<feature type="chain" id="PRO_5012706736" description="Outer membrane protein beta-barrel domain-containing protein" evidence="1">
    <location>
        <begin position="20"/>
        <end position="185"/>
    </location>
</feature>
<dbReference type="RefSeq" id="WP_076670795.1">
    <property type="nucleotide sequence ID" value="NZ_FTPP01000003.1"/>
</dbReference>
<dbReference type="EMBL" id="FTPP01000003">
    <property type="protein sequence ID" value="SIT93692.1"/>
    <property type="molecule type" value="Genomic_DNA"/>
</dbReference>
<organism evidence="2 3">
    <name type="scientific">Pontibacter indicus</name>
    <dbReference type="NCBI Taxonomy" id="1317125"/>
    <lineage>
        <taxon>Bacteria</taxon>
        <taxon>Pseudomonadati</taxon>
        <taxon>Bacteroidota</taxon>
        <taxon>Cytophagia</taxon>
        <taxon>Cytophagales</taxon>
        <taxon>Hymenobacteraceae</taxon>
        <taxon>Pontibacter</taxon>
    </lineage>
</organism>
<feature type="signal peptide" evidence="1">
    <location>
        <begin position="1"/>
        <end position="19"/>
    </location>
</feature>
<dbReference type="Proteomes" id="UP000187181">
    <property type="component" value="Unassembled WGS sequence"/>
</dbReference>
<dbReference type="AlphaFoldDB" id="A0A1R3XRP9"/>
<protein>
    <recommendedName>
        <fullName evidence="4">Outer membrane protein beta-barrel domain-containing protein</fullName>
    </recommendedName>
</protein>
<reference evidence="3" key="1">
    <citation type="submission" date="2017-01" db="EMBL/GenBank/DDBJ databases">
        <authorList>
            <person name="Varghese N."/>
            <person name="Submissions S."/>
        </authorList>
    </citation>
    <scope>NUCLEOTIDE SEQUENCE [LARGE SCALE GENOMIC DNA]</scope>
    <source>
        <strain evidence="3">LP100</strain>
    </source>
</reference>
<name>A0A1R3XRP9_9BACT</name>